<feature type="transmembrane region" description="Helical" evidence="6">
    <location>
        <begin position="7"/>
        <end position="31"/>
    </location>
</feature>
<dbReference type="OrthoDB" id="9768187at2"/>
<dbReference type="GO" id="GO:0032153">
    <property type="term" value="C:cell division site"/>
    <property type="evidence" value="ECO:0007669"/>
    <property type="project" value="TreeGrafter"/>
</dbReference>
<keyword evidence="7" id="KW-0132">Cell division</keyword>
<feature type="transmembrane region" description="Helical" evidence="6">
    <location>
        <begin position="73"/>
        <end position="92"/>
    </location>
</feature>
<feature type="transmembrane region" description="Helical" evidence="6">
    <location>
        <begin position="138"/>
        <end position="154"/>
    </location>
</feature>
<feature type="transmembrane region" description="Helical" evidence="6">
    <location>
        <begin position="104"/>
        <end position="126"/>
    </location>
</feature>
<dbReference type="GO" id="GO:0008360">
    <property type="term" value="P:regulation of cell shape"/>
    <property type="evidence" value="ECO:0007669"/>
    <property type="project" value="UniProtKB-KW"/>
</dbReference>
<reference evidence="8" key="1">
    <citation type="submission" date="2018-09" db="EMBL/GenBank/DDBJ databases">
        <authorList>
            <person name="Zhu H."/>
        </authorList>
    </citation>
    <scope>NUCLEOTIDE SEQUENCE [LARGE SCALE GENOMIC DNA]</scope>
    <source>
        <strain evidence="8">K2R23-3</strain>
    </source>
</reference>
<comment type="subcellular location">
    <subcellularLocation>
        <location evidence="1">Membrane</location>
        <topology evidence="1">Multi-pass membrane protein</topology>
    </subcellularLocation>
</comment>
<keyword evidence="2 6" id="KW-0812">Transmembrane</keyword>
<evidence type="ECO:0000256" key="4">
    <source>
        <dbReference type="ARBA" id="ARBA00022989"/>
    </source>
</evidence>
<dbReference type="Proteomes" id="UP000265725">
    <property type="component" value="Chromosome"/>
</dbReference>
<feature type="transmembrane region" description="Helical" evidence="6">
    <location>
        <begin position="300"/>
        <end position="321"/>
    </location>
</feature>
<evidence type="ECO:0000313" key="7">
    <source>
        <dbReference type="EMBL" id="AYC29162.1"/>
    </source>
</evidence>
<sequence length="362" mass="39666">MERSLKIRLWIVAGLLTAVGLAFVYSAGLYWGSIHYEGSMPFVWKQMIYVGIGVTSCYAISSIKTPFSLTFWFWLYLFSLVGLLGVFIPGIGTTRNGSSSWISLAGFTIQPSEFVKIALLGFMSSVLAQTKKLEKHHIWLLGVIALLPLALIILQPDFGSAMIIVCGIVFLLFIVGLPWKFFLLTGSLCLVGIVGLILAAPYRLKRLTAYLDPWQDPLGTGFQSIQSLLAFGPSGLFGYGYGDSRQKYLYLPEPQNDFIFAIFSEEMGLIGSVVLIGLFFAFLVQCFVIANEQQSVANSYFIISLTAMMGIQIFLNLAVVVGLVPVTGVTLPFISYGGSSMIATWVTIGFILQTMNHTTKGA</sequence>
<keyword evidence="3" id="KW-0133">Cell shape</keyword>
<gene>
    <name evidence="7" type="ORF">D3873_04430</name>
</gene>
<keyword evidence="5 6" id="KW-0472">Membrane</keyword>
<dbReference type="InterPro" id="IPR001182">
    <property type="entry name" value="FtsW/RodA"/>
</dbReference>
<accession>A0A385YUB8</accession>
<evidence type="ECO:0000256" key="6">
    <source>
        <dbReference type="SAM" id="Phobius"/>
    </source>
</evidence>
<evidence type="ECO:0000256" key="1">
    <source>
        <dbReference type="ARBA" id="ARBA00004141"/>
    </source>
</evidence>
<evidence type="ECO:0000256" key="5">
    <source>
        <dbReference type="ARBA" id="ARBA00023136"/>
    </source>
</evidence>
<dbReference type="InterPro" id="IPR018365">
    <property type="entry name" value="Cell_cycle_FtsW-rel_CS"/>
</dbReference>
<dbReference type="PANTHER" id="PTHR30474:SF13">
    <property type="entry name" value="STAGE V SPORULATION PROTEIN E"/>
    <property type="match status" value="1"/>
</dbReference>
<dbReference type="PROSITE" id="PS00428">
    <property type="entry name" value="FTSW_RODA_SPOVE"/>
    <property type="match status" value="1"/>
</dbReference>
<keyword evidence="8" id="KW-1185">Reference proteome</keyword>
<dbReference type="AlphaFoldDB" id="A0A385YUB8"/>
<evidence type="ECO:0000256" key="2">
    <source>
        <dbReference type="ARBA" id="ARBA00022692"/>
    </source>
</evidence>
<evidence type="ECO:0000313" key="8">
    <source>
        <dbReference type="Proteomes" id="UP000265725"/>
    </source>
</evidence>
<dbReference type="PANTHER" id="PTHR30474">
    <property type="entry name" value="CELL CYCLE PROTEIN"/>
    <property type="match status" value="1"/>
</dbReference>
<feature type="transmembrane region" description="Helical" evidence="6">
    <location>
        <begin position="182"/>
        <end position="204"/>
    </location>
</feature>
<proteinExistence type="predicted"/>
<dbReference type="EMBL" id="CP032418">
    <property type="protein sequence ID" value="AYC29162.1"/>
    <property type="molecule type" value="Genomic_DNA"/>
</dbReference>
<dbReference type="Pfam" id="PF01098">
    <property type="entry name" value="FTSW_RODA_SPOVE"/>
    <property type="match status" value="1"/>
</dbReference>
<organism evidence="7 8">
    <name type="scientific">Paenisporosarcina cavernae</name>
    <dbReference type="NCBI Taxonomy" id="2320858"/>
    <lineage>
        <taxon>Bacteria</taxon>
        <taxon>Bacillati</taxon>
        <taxon>Bacillota</taxon>
        <taxon>Bacilli</taxon>
        <taxon>Bacillales</taxon>
        <taxon>Caryophanaceae</taxon>
        <taxon>Paenisporosarcina</taxon>
    </lineage>
</organism>
<feature type="transmembrane region" description="Helical" evidence="6">
    <location>
        <begin position="267"/>
        <end position="288"/>
    </location>
</feature>
<feature type="transmembrane region" description="Helical" evidence="6">
    <location>
        <begin position="333"/>
        <end position="352"/>
    </location>
</feature>
<dbReference type="GO" id="GO:0015648">
    <property type="term" value="F:lipid-linked peptidoglycan transporter activity"/>
    <property type="evidence" value="ECO:0007669"/>
    <property type="project" value="TreeGrafter"/>
</dbReference>
<feature type="transmembrane region" description="Helical" evidence="6">
    <location>
        <begin position="160"/>
        <end position="177"/>
    </location>
</feature>
<keyword evidence="7" id="KW-0131">Cell cycle</keyword>
<dbReference type="KEGG" id="paek:D3873_04430"/>
<keyword evidence="4 6" id="KW-1133">Transmembrane helix</keyword>
<name>A0A385YUB8_9BACL</name>
<dbReference type="GO" id="GO:0051301">
    <property type="term" value="P:cell division"/>
    <property type="evidence" value="ECO:0007669"/>
    <property type="project" value="UniProtKB-KW"/>
</dbReference>
<evidence type="ECO:0000256" key="3">
    <source>
        <dbReference type="ARBA" id="ARBA00022960"/>
    </source>
</evidence>
<feature type="transmembrane region" description="Helical" evidence="6">
    <location>
        <begin position="43"/>
        <end position="61"/>
    </location>
</feature>
<dbReference type="GO" id="GO:0005886">
    <property type="term" value="C:plasma membrane"/>
    <property type="evidence" value="ECO:0007669"/>
    <property type="project" value="TreeGrafter"/>
</dbReference>
<protein>
    <submittedName>
        <fullName evidence="7">Cell division protein FtsW</fullName>
    </submittedName>
</protein>